<evidence type="ECO:0000313" key="2">
    <source>
        <dbReference type="Proteomes" id="UP000176803"/>
    </source>
</evidence>
<evidence type="ECO:0000313" key="1">
    <source>
        <dbReference type="EMBL" id="OGK37964.1"/>
    </source>
</evidence>
<sequence length="262" mass="30189">MSHNYLLTQEDAFELVKSNQYKVEQSRKYHSRCISGQYKNAPNLPGLTIPGGDAGELALLYATANSYGFEVDYQQAFQILIELIGGSRFFSIDLDSVRSSSQRADGCIFRNAWIISPPTYSLEPNQITILQEQTATAKKNGAKELVLDDEHREAAVIILHGEYSVYPQYIFRFEDRSIDTQIYLYQQTLADRRRKELARLWFTKRAVSLYPRLDEEYLYEALSEMAENQLFAGLKTEAQGLPIYKVTIDKDNYIDISRYDEI</sequence>
<proteinExistence type="predicted"/>
<gene>
    <name evidence="1" type="ORF">A3F03_00795</name>
</gene>
<comment type="caution">
    <text evidence="1">The sequence shown here is derived from an EMBL/GenBank/DDBJ whole genome shotgun (WGS) entry which is preliminary data.</text>
</comment>
<dbReference type="EMBL" id="MGAC01000025">
    <property type="protein sequence ID" value="OGK37964.1"/>
    <property type="molecule type" value="Genomic_DNA"/>
</dbReference>
<dbReference type="AlphaFoldDB" id="A0A1F7I3I9"/>
<name>A0A1F7I3I9_9BACT</name>
<dbReference type="Proteomes" id="UP000176803">
    <property type="component" value="Unassembled WGS sequence"/>
</dbReference>
<reference evidence="1 2" key="1">
    <citation type="journal article" date="2016" name="Nat. Commun.">
        <title>Thousands of microbial genomes shed light on interconnected biogeochemical processes in an aquifer system.</title>
        <authorList>
            <person name="Anantharaman K."/>
            <person name="Brown C.T."/>
            <person name="Hug L.A."/>
            <person name="Sharon I."/>
            <person name="Castelle C.J."/>
            <person name="Probst A.J."/>
            <person name="Thomas B.C."/>
            <person name="Singh A."/>
            <person name="Wilkins M.J."/>
            <person name="Karaoz U."/>
            <person name="Brodie E.L."/>
            <person name="Williams K.H."/>
            <person name="Hubbard S.S."/>
            <person name="Banfield J.F."/>
        </authorList>
    </citation>
    <scope>NUCLEOTIDE SEQUENCE [LARGE SCALE GENOMIC DNA]</scope>
</reference>
<accession>A0A1F7I3I9</accession>
<organism evidence="1 2">
    <name type="scientific">Candidatus Roizmanbacteria bacterium RIFCSPHIGHO2_12_FULL_41_11</name>
    <dbReference type="NCBI Taxonomy" id="1802052"/>
    <lineage>
        <taxon>Bacteria</taxon>
        <taxon>Candidatus Roizmaniibacteriota</taxon>
    </lineage>
</organism>
<protein>
    <submittedName>
        <fullName evidence="1">Uncharacterized protein</fullName>
    </submittedName>
</protein>